<dbReference type="InterPro" id="IPR029058">
    <property type="entry name" value="AB_hydrolase_fold"/>
</dbReference>
<proteinExistence type="predicted"/>
<evidence type="ECO:0000256" key="1">
    <source>
        <dbReference type="SAM" id="MobiDB-lite"/>
    </source>
</evidence>
<dbReference type="InterPro" id="IPR002921">
    <property type="entry name" value="Fungal_lipase-type"/>
</dbReference>
<dbReference type="GO" id="GO:0006629">
    <property type="term" value="P:lipid metabolic process"/>
    <property type="evidence" value="ECO:0007669"/>
    <property type="project" value="InterPro"/>
</dbReference>
<dbReference type="EMBL" id="CAJNDS010002294">
    <property type="protein sequence ID" value="CAE7415934.1"/>
    <property type="molecule type" value="Genomic_DNA"/>
</dbReference>
<organism evidence="3 4">
    <name type="scientific">Symbiodinium natans</name>
    <dbReference type="NCBI Taxonomy" id="878477"/>
    <lineage>
        <taxon>Eukaryota</taxon>
        <taxon>Sar</taxon>
        <taxon>Alveolata</taxon>
        <taxon>Dinophyceae</taxon>
        <taxon>Suessiales</taxon>
        <taxon>Symbiodiniaceae</taxon>
        <taxon>Symbiodinium</taxon>
    </lineage>
</organism>
<keyword evidence="4" id="KW-1185">Reference proteome</keyword>
<dbReference type="OrthoDB" id="430884at2759"/>
<dbReference type="Proteomes" id="UP000604046">
    <property type="component" value="Unassembled WGS sequence"/>
</dbReference>
<dbReference type="Gene3D" id="3.40.50.1820">
    <property type="entry name" value="alpha/beta hydrolase"/>
    <property type="match status" value="1"/>
</dbReference>
<feature type="region of interest" description="Disordered" evidence="1">
    <location>
        <begin position="181"/>
        <end position="200"/>
    </location>
</feature>
<dbReference type="AlphaFoldDB" id="A0A812R2V8"/>
<evidence type="ECO:0000259" key="2">
    <source>
        <dbReference type="Pfam" id="PF01764"/>
    </source>
</evidence>
<feature type="domain" description="Fungal lipase-type" evidence="2">
    <location>
        <begin position="465"/>
        <end position="617"/>
    </location>
</feature>
<evidence type="ECO:0000313" key="4">
    <source>
        <dbReference type="Proteomes" id="UP000604046"/>
    </source>
</evidence>
<protein>
    <recommendedName>
        <fullName evidence="2">Fungal lipase-type domain-containing protein</fullName>
    </recommendedName>
</protein>
<dbReference type="PANTHER" id="PTHR47759">
    <property type="entry name" value="OS04G0509100 PROTEIN"/>
    <property type="match status" value="1"/>
</dbReference>
<dbReference type="SUPFAM" id="SSF53474">
    <property type="entry name" value="alpha/beta-Hydrolases"/>
    <property type="match status" value="1"/>
</dbReference>
<comment type="caution">
    <text evidence="3">The sequence shown here is derived from an EMBL/GenBank/DDBJ whole genome shotgun (WGS) entry which is preliminary data.</text>
</comment>
<name>A0A812R2V8_9DINO</name>
<dbReference type="Pfam" id="PF01764">
    <property type="entry name" value="Lipase_3"/>
    <property type="match status" value="1"/>
</dbReference>
<sequence length="860" mass="93335">MAGFSFDSYTEIDRAQGVWVSTGDNSRVGIEGVKVVLLSPRFVRDAFSGILRVRILSGEGLRNVAMAGAVAVFLRTTSGSSSGGLRGFQRNRVRRGVLNGLAQWLDEDDSVYLYVPKGAFAGSEGDEVEESTEDPCLFLEVHRRSLLDNSSLSVAGRASIPMSDWSPSKRLKELCVELKPDEKEEGEVDVQEDGEERPPSRLRLQLEYDAFELPEDPAASTGADEQLDDVTPEARARRQRFGSNVPAEIRLPDLQRMSEHELQAALRCRGLTWLGEGREALEKRLQTSIAAEKAVYDSGSWWSTVESFLGTDRKAQLEDAMGVAATAAETLSGDFFAAMGAGIMSGAGEIAGFDELMKGDFAGAMKKRKDVWEVASSEEGRAALRQKADVAMKRAKQQAMIRLAQGMELMSVRKGAWKMLEQAVMDEGAADGTSFADYEQLAYLEAGSTNTECWVWRLLAAKRIVVAFRGTCDFGDVLTDIAAIPRVIGDLGKVHEGFSRAYDSVREALHAVLERGCLGDGEGWEVVFTGHSLGGALATLASLDIARTIRGLPADFGSPHEVGKIRPTPLRGAEIIACTFGAPRVGSARVAAAYDEFVPRAWRIFSTSDVVPAVPPTSLWGFRHAGIGVELDPQKSELIVRGRTAGLKEAALEEAQAAKEEQVEEGGSSLMLSFQGDIWSSFDEVELAELRRVIGTGTSAVGEHMEDNYFARIQECLSETSQSRRSDPPAENASQAQSGELPGEWAWQSQPPTPAETVANQEAAPAWSSLSLEDRKRFGLDGQDLPPSQRLEAAELNPHLPTAVSRHAVSHHPDVLWGNAGMPGPPTMAKTLAQLEAVGMASNLSRLEETERKLQRLKLG</sequence>
<reference evidence="3" key="1">
    <citation type="submission" date="2021-02" db="EMBL/GenBank/DDBJ databases">
        <authorList>
            <person name="Dougan E. K."/>
            <person name="Rhodes N."/>
            <person name="Thang M."/>
            <person name="Chan C."/>
        </authorList>
    </citation>
    <scope>NUCLEOTIDE SEQUENCE</scope>
</reference>
<dbReference type="PANTHER" id="PTHR47759:SF2">
    <property type="entry name" value="TRIGLYCERIDE LIPASE"/>
    <property type="match status" value="1"/>
</dbReference>
<accession>A0A812R2V8</accession>
<feature type="region of interest" description="Disordered" evidence="1">
    <location>
        <begin position="720"/>
        <end position="763"/>
    </location>
</feature>
<dbReference type="CDD" id="cd00519">
    <property type="entry name" value="Lipase_3"/>
    <property type="match status" value="1"/>
</dbReference>
<gene>
    <name evidence="3" type="ORF">SNAT2548_LOCUS22616</name>
</gene>
<evidence type="ECO:0000313" key="3">
    <source>
        <dbReference type="EMBL" id="CAE7415934.1"/>
    </source>
</evidence>
<feature type="compositionally biased region" description="Acidic residues" evidence="1">
    <location>
        <begin position="183"/>
        <end position="195"/>
    </location>
</feature>